<evidence type="ECO:0000256" key="2">
    <source>
        <dbReference type="ARBA" id="ARBA00022679"/>
    </source>
</evidence>
<dbReference type="EC" id="2.3.1.-" evidence="7"/>
<name>A0A4P6Q2M2_9ACTN</name>
<dbReference type="InterPro" id="IPR001099">
    <property type="entry name" value="Chalcone/stilbene_synt_N"/>
</dbReference>
<dbReference type="InterPro" id="IPR012328">
    <property type="entry name" value="Chalcone/stilbene_synt_C"/>
</dbReference>
<accession>A0A4P6Q2M2</accession>
<dbReference type="InterPro" id="IPR016039">
    <property type="entry name" value="Thiolase-like"/>
</dbReference>
<reference evidence="7 8" key="1">
    <citation type="submission" date="2019-02" db="EMBL/GenBank/DDBJ databases">
        <authorList>
            <person name="Khodamoradi S."/>
            <person name="Hahnke R.L."/>
            <person name="Kaempfer P."/>
            <person name="Schumann P."/>
            <person name="Rohde M."/>
            <person name="Steinert M."/>
            <person name="Luzhetskyy A."/>
            <person name="Wink J."/>
            <person name="Ruckert C."/>
        </authorList>
    </citation>
    <scope>NUCLEOTIDE SEQUENCE [LARGE SCALE GENOMIC DNA]</scope>
    <source>
        <strain evidence="7 8">M2</strain>
    </source>
</reference>
<dbReference type="PIRSF" id="PIRSF000451">
    <property type="entry name" value="PKS_III"/>
    <property type="match status" value="1"/>
</dbReference>
<feature type="active site" description="Acyl-thioester intermediate" evidence="4">
    <location>
        <position position="135"/>
    </location>
</feature>
<dbReference type="InterPro" id="IPR011141">
    <property type="entry name" value="Polyketide_synthase_type-III"/>
</dbReference>
<evidence type="ECO:0000259" key="6">
    <source>
        <dbReference type="Pfam" id="PF02797"/>
    </source>
</evidence>
<keyword evidence="8" id="KW-1185">Reference proteome</keyword>
<evidence type="ECO:0000256" key="1">
    <source>
        <dbReference type="ARBA" id="ARBA00005531"/>
    </source>
</evidence>
<dbReference type="Gene3D" id="3.40.47.10">
    <property type="match status" value="2"/>
</dbReference>
<feature type="domain" description="Chalcone/stilbene synthase C-terminal" evidence="6">
    <location>
        <begin position="217"/>
        <end position="351"/>
    </location>
</feature>
<keyword evidence="3 7" id="KW-0012">Acyltransferase</keyword>
<evidence type="ECO:0000313" key="7">
    <source>
        <dbReference type="EMBL" id="QBI54896.1"/>
    </source>
</evidence>
<dbReference type="PANTHER" id="PTHR11877:SF99">
    <property type="entry name" value="1,3,6,8-TETRAHYDROXYNAPHTHALENE SYNTHASE"/>
    <property type="match status" value="1"/>
</dbReference>
<gene>
    <name evidence="7" type="ORF">EKD16_15620</name>
</gene>
<dbReference type="SUPFAM" id="SSF53901">
    <property type="entry name" value="Thiolase-like"/>
    <property type="match status" value="1"/>
</dbReference>
<organism evidence="7 8">
    <name type="scientific">Streptomonospora litoralis</name>
    <dbReference type="NCBI Taxonomy" id="2498135"/>
    <lineage>
        <taxon>Bacteria</taxon>
        <taxon>Bacillati</taxon>
        <taxon>Actinomycetota</taxon>
        <taxon>Actinomycetes</taxon>
        <taxon>Streptosporangiales</taxon>
        <taxon>Nocardiopsidaceae</taxon>
        <taxon>Streptomonospora</taxon>
    </lineage>
</organism>
<proteinExistence type="inferred from homology"/>
<protein>
    <submittedName>
        <fullName evidence="7">Alpha-pyrone synthesis polyketide synthase-like Pks11</fullName>
        <ecNumber evidence="7">2.3.1.-</ecNumber>
    </submittedName>
</protein>
<dbReference type="KEGG" id="strr:EKD16_15620"/>
<dbReference type="Pfam" id="PF00195">
    <property type="entry name" value="Chal_sti_synt_N"/>
    <property type="match status" value="1"/>
</dbReference>
<dbReference type="GO" id="GO:0016747">
    <property type="term" value="F:acyltransferase activity, transferring groups other than amino-acyl groups"/>
    <property type="evidence" value="ECO:0007669"/>
    <property type="project" value="InterPro"/>
</dbReference>
<keyword evidence="2 7" id="KW-0808">Transferase</keyword>
<evidence type="ECO:0000256" key="3">
    <source>
        <dbReference type="ARBA" id="ARBA00023315"/>
    </source>
</evidence>
<comment type="similarity">
    <text evidence="1">Belongs to the thiolase-like superfamily. Chalcone/stilbene synthases family.</text>
</comment>
<feature type="domain" description="Chalcone/stilbene synthase N-terminal" evidence="5">
    <location>
        <begin position="5"/>
        <end position="193"/>
    </location>
</feature>
<sequence>MRVGAVRTVLPEHYYSQEEITDAMARWTDADERLLRRFHAATQVSGRPLVWPLEEYPKLNDFTTANDAFIDNALDLGERAMRAALESAGVQAREVDQLVVCYSTGVATPTPDVGLAKRAGLRADVKRVPVFGLGCSAGAAGLARLHDYLLGRPDQVAMLVCIELCSLTLQRDDTSTANLVASGLFGDGVTAVVALGEQAAERGSAIRRGPRVTASGSRLYPGTERLMGWEIGEHGFRTVLAADLADHVEAVLADDVAAFLGDHGLSRKDVSSWVCHPGGPKVLDKISEVLDFGHGELDVTWQSLRQLGNLSSVSVLDVLERTIADHRPAEGEPGVLMALGPGFSADLVLLRW</sequence>
<dbReference type="AlphaFoldDB" id="A0A4P6Q2M2"/>
<evidence type="ECO:0000256" key="4">
    <source>
        <dbReference type="PIRSR" id="PIRSR000451-1"/>
    </source>
</evidence>
<dbReference type="EMBL" id="CP036455">
    <property type="protein sequence ID" value="QBI54896.1"/>
    <property type="molecule type" value="Genomic_DNA"/>
</dbReference>
<dbReference type="CDD" id="cd00831">
    <property type="entry name" value="CHS_like"/>
    <property type="match status" value="1"/>
</dbReference>
<evidence type="ECO:0000259" key="5">
    <source>
        <dbReference type="Pfam" id="PF00195"/>
    </source>
</evidence>
<dbReference type="GO" id="GO:0030639">
    <property type="term" value="P:polyketide biosynthetic process"/>
    <property type="evidence" value="ECO:0007669"/>
    <property type="project" value="TreeGrafter"/>
</dbReference>
<dbReference type="Proteomes" id="UP000292235">
    <property type="component" value="Chromosome"/>
</dbReference>
<dbReference type="Pfam" id="PF02797">
    <property type="entry name" value="Chal_sti_synt_C"/>
    <property type="match status" value="1"/>
</dbReference>
<dbReference type="PANTHER" id="PTHR11877">
    <property type="entry name" value="HYDROXYMETHYLGLUTARYL-COA SYNTHASE"/>
    <property type="match status" value="1"/>
</dbReference>
<evidence type="ECO:0000313" key="8">
    <source>
        <dbReference type="Proteomes" id="UP000292235"/>
    </source>
</evidence>